<dbReference type="RefSeq" id="WP_067421696.1">
    <property type="nucleotide sequence ID" value="NZ_LZEX01000003.1"/>
</dbReference>
<organism evidence="1 2">
    <name type="scientific">Morganella psychrotolerans</name>
    <dbReference type="NCBI Taxonomy" id="368603"/>
    <lineage>
        <taxon>Bacteria</taxon>
        <taxon>Pseudomonadati</taxon>
        <taxon>Pseudomonadota</taxon>
        <taxon>Gammaproteobacteria</taxon>
        <taxon>Enterobacterales</taxon>
        <taxon>Morganellaceae</taxon>
        <taxon>Morganella</taxon>
    </lineage>
</organism>
<accession>A0A1B8HM73</accession>
<evidence type="ECO:0000313" key="1">
    <source>
        <dbReference type="EMBL" id="OBU10516.1"/>
    </source>
</evidence>
<evidence type="ECO:0000313" key="2">
    <source>
        <dbReference type="Proteomes" id="UP000092247"/>
    </source>
</evidence>
<name>A0A1B8HM73_9GAMM</name>
<reference evidence="1 2" key="1">
    <citation type="submission" date="2016-06" db="EMBL/GenBank/DDBJ databases">
        <authorList>
            <person name="Kjaerup R.B."/>
            <person name="Dalgaard T.S."/>
            <person name="Juul-Madsen H.R."/>
        </authorList>
    </citation>
    <scope>NUCLEOTIDE SEQUENCE [LARGE SCALE GENOMIC DNA]</scope>
    <source>
        <strain evidence="1 2">GCSL-Mp3</strain>
    </source>
</reference>
<proteinExistence type="predicted"/>
<comment type="caution">
    <text evidence="1">The sequence shown here is derived from an EMBL/GenBank/DDBJ whole genome shotgun (WGS) entry which is preliminary data.</text>
</comment>
<dbReference type="Proteomes" id="UP000092247">
    <property type="component" value="Unassembled WGS sequence"/>
</dbReference>
<dbReference type="AlphaFoldDB" id="A0A1B8HM73"/>
<sequence length="129" mass="14603">MSHSIELSNYGFVSEKMSLWPVSEIQERADLALIHADMVTVSLLNDRGLGIANTAFGVNQNESQVLKLATRFAYCCACGRFSEPSLDHLKDEIVKIGRKLCSKFFDSTMAEAIRFVAHEPEFMKEQRVW</sequence>
<dbReference type="GeneID" id="79718842"/>
<protein>
    <submittedName>
        <fullName evidence="1">Uncharacterized protein</fullName>
    </submittedName>
</protein>
<dbReference type="EMBL" id="LZEX01000003">
    <property type="protein sequence ID" value="OBU10516.1"/>
    <property type="molecule type" value="Genomic_DNA"/>
</dbReference>
<gene>
    <name evidence="1" type="ORF">AYY17_15310</name>
</gene>